<comment type="caution">
    <text evidence="1">The sequence shown here is derived from an EMBL/GenBank/DDBJ whole genome shotgun (WGS) entry which is preliminary data.</text>
</comment>
<gene>
    <name evidence="1" type="ORF">Tci_012927</name>
</gene>
<organism evidence="1">
    <name type="scientific">Tanacetum cinerariifolium</name>
    <name type="common">Dalmatian daisy</name>
    <name type="synonym">Chrysanthemum cinerariifolium</name>
    <dbReference type="NCBI Taxonomy" id="118510"/>
    <lineage>
        <taxon>Eukaryota</taxon>
        <taxon>Viridiplantae</taxon>
        <taxon>Streptophyta</taxon>
        <taxon>Embryophyta</taxon>
        <taxon>Tracheophyta</taxon>
        <taxon>Spermatophyta</taxon>
        <taxon>Magnoliopsida</taxon>
        <taxon>eudicotyledons</taxon>
        <taxon>Gunneridae</taxon>
        <taxon>Pentapetalae</taxon>
        <taxon>asterids</taxon>
        <taxon>campanulids</taxon>
        <taxon>Asterales</taxon>
        <taxon>Asteraceae</taxon>
        <taxon>Asteroideae</taxon>
        <taxon>Anthemideae</taxon>
        <taxon>Anthemidinae</taxon>
        <taxon>Tanacetum</taxon>
    </lineage>
</organism>
<protein>
    <submittedName>
        <fullName evidence="1">Uncharacterized protein</fullName>
    </submittedName>
</protein>
<proteinExistence type="predicted"/>
<evidence type="ECO:0000313" key="1">
    <source>
        <dbReference type="EMBL" id="GEU40949.1"/>
    </source>
</evidence>
<name>A0A6L2JW20_TANCI</name>
<dbReference type="EMBL" id="BKCJ010001373">
    <property type="protein sequence ID" value="GEU40949.1"/>
    <property type="molecule type" value="Genomic_DNA"/>
</dbReference>
<dbReference type="AlphaFoldDB" id="A0A6L2JW20"/>
<sequence length="120" mass="13727">MWIVTLYLQIYRTLSSGENIALCDLTLALLFSILSHLMHFTKLSDVGEFLDRDLFSDGFFNARVSVNAAYVQLVLPVYKVTAVFNKVKAAKSRVTTDVRVSTAGWIKWLEDQDMRVNEIY</sequence>
<reference evidence="1" key="1">
    <citation type="journal article" date="2019" name="Sci. Rep.">
        <title>Draft genome of Tanacetum cinerariifolium, the natural source of mosquito coil.</title>
        <authorList>
            <person name="Yamashiro T."/>
            <person name="Shiraishi A."/>
            <person name="Satake H."/>
            <person name="Nakayama K."/>
        </authorList>
    </citation>
    <scope>NUCLEOTIDE SEQUENCE</scope>
</reference>
<accession>A0A6L2JW20</accession>